<dbReference type="Proteomes" id="UP000472676">
    <property type="component" value="Unassembled WGS sequence"/>
</dbReference>
<dbReference type="PANTHER" id="PTHR12151">
    <property type="entry name" value="ELECTRON TRANSPORT PROTIN SCO1/SENC FAMILY MEMBER"/>
    <property type="match status" value="1"/>
</dbReference>
<evidence type="ECO:0000313" key="7">
    <source>
        <dbReference type="EMBL" id="NGY06199.1"/>
    </source>
</evidence>
<dbReference type="AlphaFoldDB" id="A0A6M2BW42"/>
<dbReference type="Gene3D" id="3.40.30.10">
    <property type="entry name" value="Glutaredoxin"/>
    <property type="match status" value="1"/>
</dbReference>
<keyword evidence="4" id="KW-1015">Disulfide bond</keyword>
<dbReference type="InterPro" id="IPR036249">
    <property type="entry name" value="Thioredoxin-like_sf"/>
</dbReference>
<dbReference type="SUPFAM" id="SSF52833">
    <property type="entry name" value="Thioredoxin-like"/>
    <property type="match status" value="1"/>
</dbReference>
<keyword evidence="5" id="KW-1133">Transmembrane helix</keyword>
<evidence type="ECO:0000256" key="1">
    <source>
        <dbReference type="ARBA" id="ARBA00010996"/>
    </source>
</evidence>
<keyword evidence="3" id="KW-0479">Metal-binding</keyword>
<dbReference type="RefSeq" id="WP_166259240.1">
    <property type="nucleotide sequence ID" value="NZ_JAAMOW010000008.1"/>
</dbReference>
<dbReference type="CDD" id="cd02968">
    <property type="entry name" value="SCO"/>
    <property type="match status" value="1"/>
</dbReference>
<dbReference type="InterPro" id="IPR013766">
    <property type="entry name" value="Thioredoxin_domain"/>
</dbReference>
<keyword evidence="5" id="KW-0812">Transmembrane</keyword>
<name>A0A6M2BW42_9GAMM</name>
<comment type="similarity">
    <text evidence="1">Belongs to the SCO1/2 family.</text>
</comment>
<proteinExistence type="inferred from homology"/>
<gene>
    <name evidence="7" type="ORF">G7Y85_15610</name>
</gene>
<dbReference type="PANTHER" id="PTHR12151:SF25">
    <property type="entry name" value="LINALOOL DEHYDRATASE_ISOMERASE DOMAIN-CONTAINING PROTEIN"/>
    <property type="match status" value="1"/>
</dbReference>
<keyword evidence="5" id="KW-0472">Membrane</keyword>
<evidence type="ECO:0000256" key="4">
    <source>
        <dbReference type="PIRSR" id="PIRSR603782-2"/>
    </source>
</evidence>
<comment type="caution">
    <text evidence="7">The sequence shown here is derived from an EMBL/GenBank/DDBJ whole genome shotgun (WGS) entry which is preliminary data.</text>
</comment>
<reference evidence="7 8" key="1">
    <citation type="journal article" date="2014" name="Int. J. Syst. Evol. Microbiol.">
        <title>Solimonas terrae sp. nov., isolated from soil.</title>
        <authorList>
            <person name="Kim S.J."/>
            <person name="Moon J.Y."/>
            <person name="Weon H.Y."/>
            <person name="Ahn J.H."/>
            <person name="Chen W.M."/>
            <person name="Kwon S.W."/>
        </authorList>
    </citation>
    <scope>NUCLEOTIDE SEQUENCE [LARGE SCALE GENOMIC DNA]</scope>
    <source>
        <strain evidence="7 8">KIS83-12</strain>
    </source>
</reference>
<feature type="domain" description="Thioredoxin" evidence="6">
    <location>
        <begin position="45"/>
        <end position="209"/>
    </location>
</feature>
<evidence type="ECO:0000256" key="5">
    <source>
        <dbReference type="SAM" id="Phobius"/>
    </source>
</evidence>
<keyword evidence="2 3" id="KW-0186">Copper</keyword>
<feature type="disulfide bond" description="Redox-active" evidence="4">
    <location>
        <begin position="83"/>
        <end position="87"/>
    </location>
</feature>
<feature type="binding site" evidence="3">
    <location>
        <position position="83"/>
    </location>
    <ligand>
        <name>Cu cation</name>
        <dbReference type="ChEBI" id="CHEBI:23378"/>
    </ligand>
</feature>
<accession>A0A6M2BW42</accession>
<feature type="binding site" evidence="3">
    <location>
        <position position="87"/>
    </location>
    <ligand>
        <name>Cu cation</name>
        <dbReference type="ChEBI" id="CHEBI:23378"/>
    </ligand>
</feature>
<dbReference type="Pfam" id="PF02630">
    <property type="entry name" value="SCO1-SenC"/>
    <property type="match status" value="1"/>
</dbReference>
<evidence type="ECO:0000256" key="2">
    <source>
        <dbReference type="ARBA" id="ARBA00023008"/>
    </source>
</evidence>
<feature type="binding site" evidence="3">
    <location>
        <position position="172"/>
    </location>
    <ligand>
        <name>Cu cation</name>
        <dbReference type="ChEBI" id="CHEBI:23378"/>
    </ligand>
</feature>
<keyword evidence="8" id="KW-1185">Reference proteome</keyword>
<dbReference type="InterPro" id="IPR003782">
    <property type="entry name" value="SCO1/SenC"/>
</dbReference>
<dbReference type="GO" id="GO:0046872">
    <property type="term" value="F:metal ion binding"/>
    <property type="evidence" value="ECO:0007669"/>
    <property type="project" value="UniProtKB-KW"/>
</dbReference>
<evidence type="ECO:0000256" key="3">
    <source>
        <dbReference type="PIRSR" id="PIRSR603782-1"/>
    </source>
</evidence>
<feature type="transmembrane region" description="Helical" evidence="5">
    <location>
        <begin position="12"/>
        <end position="31"/>
    </location>
</feature>
<sequence>MTSKPPTGRGLQLVVIGALALMVGLIAAIWLQKPATVDMQSGTLLQTPRPLTGFKAIDQDGQPFGLEQMQGHWTLIFPGFTSCPDVCPTTLALLRQVDDQLGSSAQQLHIDFLSVDPDRDTPARLKQYVAAFDPRFTAMTAPEPELQKLARMLGVAYAKVPGKSADDYTMDHSAALILIDPQARIAGYMTPPFDAAKLSADLRSILNRS</sequence>
<dbReference type="EMBL" id="JAAMOW010000008">
    <property type="protein sequence ID" value="NGY06199.1"/>
    <property type="molecule type" value="Genomic_DNA"/>
</dbReference>
<evidence type="ECO:0000259" key="6">
    <source>
        <dbReference type="PROSITE" id="PS51352"/>
    </source>
</evidence>
<evidence type="ECO:0000313" key="8">
    <source>
        <dbReference type="Proteomes" id="UP000472676"/>
    </source>
</evidence>
<dbReference type="PROSITE" id="PS51352">
    <property type="entry name" value="THIOREDOXIN_2"/>
    <property type="match status" value="1"/>
</dbReference>
<organism evidence="7 8">
    <name type="scientific">Solimonas terrae</name>
    <dbReference type="NCBI Taxonomy" id="1396819"/>
    <lineage>
        <taxon>Bacteria</taxon>
        <taxon>Pseudomonadati</taxon>
        <taxon>Pseudomonadota</taxon>
        <taxon>Gammaproteobacteria</taxon>
        <taxon>Nevskiales</taxon>
        <taxon>Nevskiaceae</taxon>
        <taxon>Solimonas</taxon>
    </lineage>
</organism>
<protein>
    <submittedName>
        <fullName evidence="7">SCO family protein</fullName>
    </submittedName>
</protein>